<dbReference type="FunFam" id="3.40.50.300:FF:000019">
    <property type="entry name" value="Translation initiation factor IF-2"/>
    <property type="match status" value="1"/>
</dbReference>
<evidence type="ECO:0000256" key="2">
    <source>
        <dbReference type="ARBA" id="ARBA00007733"/>
    </source>
</evidence>
<evidence type="ECO:0000256" key="8">
    <source>
        <dbReference type="ARBA" id="ARBA00023134"/>
    </source>
</evidence>
<keyword evidence="6" id="KW-0809">Transit peptide</keyword>
<comment type="subcellular location">
    <subcellularLocation>
        <location evidence="1">Mitochondrion</location>
    </subcellularLocation>
</comment>
<dbReference type="GO" id="GO:0005525">
    <property type="term" value="F:GTP binding"/>
    <property type="evidence" value="ECO:0007669"/>
    <property type="project" value="UniProtKB-KW"/>
</dbReference>
<dbReference type="OrthoDB" id="361630at2759"/>
<feature type="domain" description="Tr-type G" evidence="11">
    <location>
        <begin position="125"/>
        <end position="304"/>
    </location>
</feature>
<dbReference type="InterPro" id="IPR053905">
    <property type="entry name" value="EF-G-like_DII"/>
</dbReference>
<evidence type="ECO:0000256" key="10">
    <source>
        <dbReference type="SAM" id="MobiDB-lite"/>
    </source>
</evidence>
<feature type="region of interest" description="Disordered" evidence="10">
    <location>
        <begin position="1"/>
        <end position="21"/>
    </location>
</feature>
<evidence type="ECO:0000256" key="5">
    <source>
        <dbReference type="ARBA" id="ARBA00022917"/>
    </source>
</evidence>
<dbReference type="InterPro" id="IPR015760">
    <property type="entry name" value="TIF_IF2"/>
</dbReference>
<dbReference type="Gene3D" id="3.40.50.300">
    <property type="entry name" value="P-loop containing nucleotide triphosphate hydrolases"/>
    <property type="match status" value="1"/>
</dbReference>
<evidence type="ECO:0000259" key="11">
    <source>
        <dbReference type="PROSITE" id="PS51722"/>
    </source>
</evidence>
<keyword evidence="3" id="KW-0396">Initiation factor</keyword>
<evidence type="ECO:0000256" key="3">
    <source>
        <dbReference type="ARBA" id="ARBA00022540"/>
    </source>
</evidence>
<proteinExistence type="inferred from homology"/>
<dbReference type="InterPro" id="IPR009000">
    <property type="entry name" value="Transl_B-barrel_sf"/>
</dbReference>
<reference evidence="12" key="1">
    <citation type="submission" date="2021-02" db="EMBL/GenBank/DDBJ databases">
        <title>Psilocybe cubensis genome.</title>
        <authorList>
            <person name="Mckernan K.J."/>
            <person name="Crawford S."/>
            <person name="Trippe A."/>
            <person name="Kane L.T."/>
            <person name="Mclaughlin S."/>
        </authorList>
    </citation>
    <scope>NUCLEOTIDE SEQUENCE [LARGE SCALE GENOMIC DNA]</scope>
    <source>
        <strain evidence="12">MGC-MH-2018</strain>
    </source>
</reference>
<evidence type="ECO:0000256" key="9">
    <source>
        <dbReference type="ARBA" id="ARBA00044200"/>
    </source>
</evidence>
<keyword evidence="8" id="KW-0342">GTP-binding</keyword>
<dbReference type="CDD" id="cd03692">
    <property type="entry name" value="mtIF2_IVc"/>
    <property type="match status" value="1"/>
</dbReference>
<evidence type="ECO:0000256" key="6">
    <source>
        <dbReference type="ARBA" id="ARBA00022946"/>
    </source>
</evidence>
<dbReference type="InterPro" id="IPR023115">
    <property type="entry name" value="TIF_IF2_dom3"/>
</dbReference>
<dbReference type="CDD" id="cd01887">
    <property type="entry name" value="IF2_eIF5B"/>
    <property type="match status" value="1"/>
</dbReference>
<dbReference type="Pfam" id="PF11987">
    <property type="entry name" value="IF-2"/>
    <property type="match status" value="1"/>
</dbReference>
<evidence type="ECO:0000313" key="12">
    <source>
        <dbReference type="EMBL" id="KAG5171555.1"/>
    </source>
</evidence>
<dbReference type="EMBL" id="JAFIQS010000003">
    <property type="protein sequence ID" value="KAG5171555.1"/>
    <property type="molecule type" value="Genomic_DNA"/>
</dbReference>
<dbReference type="FunFam" id="3.40.50.10050:FF:000001">
    <property type="entry name" value="Translation initiation factor IF-2"/>
    <property type="match status" value="1"/>
</dbReference>
<keyword evidence="4" id="KW-0547">Nucleotide-binding</keyword>
<dbReference type="SUPFAM" id="SSF52540">
    <property type="entry name" value="P-loop containing nucleoside triphosphate hydrolases"/>
    <property type="match status" value="1"/>
</dbReference>
<dbReference type="Gene3D" id="3.40.50.10050">
    <property type="entry name" value="Translation initiation factor IF- 2, domain 3"/>
    <property type="match status" value="1"/>
</dbReference>
<dbReference type="InterPro" id="IPR000178">
    <property type="entry name" value="TF_IF2_bacterial-like"/>
</dbReference>
<keyword evidence="5" id="KW-0648">Protein biosynthesis</keyword>
<name>A0A8H7Y5I8_PSICU</name>
<accession>A0A8H7Y5I8</accession>
<comment type="caution">
    <text evidence="12">The sequence shown here is derived from an EMBL/GenBank/DDBJ whole genome shotgun (WGS) entry which is preliminary data.</text>
</comment>
<dbReference type="SUPFAM" id="SSF52156">
    <property type="entry name" value="Initiation factor IF2/eIF5b, domain 3"/>
    <property type="match status" value="1"/>
</dbReference>
<dbReference type="AlphaFoldDB" id="A0A8H7Y5I8"/>
<dbReference type="InterPro" id="IPR036925">
    <property type="entry name" value="TIF_IF2_dom3_sf"/>
</dbReference>
<evidence type="ECO:0000256" key="4">
    <source>
        <dbReference type="ARBA" id="ARBA00022741"/>
    </source>
</evidence>
<dbReference type="PANTHER" id="PTHR43381">
    <property type="entry name" value="TRANSLATION INITIATION FACTOR IF-2-RELATED"/>
    <property type="match status" value="1"/>
</dbReference>
<organism evidence="12">
    <name type="scientific">Psilocybe cubensis</name>
    <name type="common">Psychedelic mushroom</name>
    <name type="synonym">Stropharia cubensis</name>
    <dbReference type="NCBI Taxonomy" id="181762"/>
    <lineage>
        <taxon>Eukaryota</taxon>
        <taxon>Fungi</taxon>
        <taxon>Dikarya</taxon>
        <taxon>Basidiomycota</taxon>
        <taxon>Agaricomycotina</taxon>
        <taxon>Agaricomycetes</taxon>
        <taxon>Agaricomycetidae</taxon>
        <taxon>Agaricales</taxon>
        <taxon>Agaricineae</taxon>
        <taxon>Strophariaceae</taxon>
        <taxon>Psilocybe</taxon>
    </lineage>
</organism>
<dbReference type="Pfam" id="PF22042">
    <property type="entry name" value="EF-G_D2"/>
    <property type="match status" value="1"/>
</dbReference>
<dbReference type="PRINTS" id="PR00315">
    <property type="entry name" value="ELONGATNFCT"/>
</dbReference>
<dbReference type="GO" id="GO:0003924">
    <property type="term" value="F:GTPase activity"/>
    <property type="evidence" value="ECO:0007669"/>
    <property type="project" value="InterPro"/>
</dbReference>
<dbReference type="InterPro" id="IPR000795">
    <property type="entry name" value="T_Tr_GTP-bd_dom"/>
</dbReference>
<dbReference type="InterPro" id="IPR027417">
    <property type="entry name" value="P-loop_NTPase"/>
</dbReference>
<dbReference type="PANTHER" id="PTHR43381:SF20">
    <property type="entry name" value="TRANSLATION INITIATION FACTOR IF-2, MITOCHONDRIAL"/>
    <property type="match status" value="1"/>
</dbReference>
<dbReference type="GO" id="GO:0003743">
    <property type="term" value="F:translation initiation factor activity"/>
    <property type="evidence" value="ECO:0007669"/>
    <property type="project" value="UniProtKB-KW"/>
</dbReference>
<evidence type="ECO:0000256" key="7">
    <source>
        <dbReference type="ARBA" id="ARBA00023128"/>
    </source>
</evidence>
<dbReference type="NCBIfam" id="TIGR00231">
    <property type="entry name" value="small_GTP"/>
    <property type="match status" value="1"/>
</dbReference>
<evidence type="ECO:0000256" key="1">
    <source>
        <dbReference type="ARBA" id="ARBA00004173"/>
    </source>
</evidence>
<dbReference type="Pfam" id="PF00009">
    <property type="entry name" value="GTP_EFTU"/>
    <property type="match status" value="1"/>
</dbReference>
<dbReference type="InterPro" id="IPR005225">
    <property type="entry name" value="Small_GTP-bd"/>
</dbReference>
<dbReference type="NCBIfam" id="TIGR00487">
    <property type="entry name" value="IF-2"/>
    <property type="match status" value="1"/>
</dbReference>
<dbReference type="SUPFAM" id="SSF50447">
    <property type="entry name" value="Translation proteins"/>
    <property type="match status" value="2"/>
</dbReference>
<sequence length="662" mass="71234">MQPKVSTPKLVVSTNPRQETSRIPSKLLIQKSKPRSRNARRKNVYIPTTLTVATLSKVLKVKLDFLLSKMRQVGMTQEATYDYILTSDYAMLLADELGYNPIVDDEAAFDIHAPPPHPNPSSLPPRPPIVTIMGHVDHGKTTLLDTLRSASVAKGEAGGITQHIGAFSVPVSQNANSVTGSQTITFLDTPGHAAFSAMRARGADVTDIVVLVVAADDGIMPQTREVINLLKREGSHVSLVVAINKVDKPGADVESVKRALMVEGIQLEEFGGDIPSVEVSGLTGHGLPELVETLSAVAEMQDLRAEQDGPVFGHILESNFNKGIGPVATVLVQRGCLKVGARVISGLSQGKVRLMMDSNGKSVKVAIPGMAVTVSGWKTLPKAGDEILEGSEADIKKALANRVTMAEKEALHEDVEAINSSRKLDRDARAAAAAAEAESRHLARDNALTEPETGPKELKLIIKADVSGSSEALEGALDSIGNSIAISKVMSTGVGDITESDVMMAKVANAIIVGFSVSAPRIVQNLAAQNGVQIFTSNIIYRLVEDIRERVISMLPKIIETKVVGEATVLQIFEIQLKSKQMAKVAGCRVTNGNVEKQKYARVVRDGEIVYEGSLDTMRHLKKEITEARKGMECGLSLKDFSDLREGDMIQMYEKIEKPGIL</sequence>
<dbReference type="Gene3D" id="2.40.30.10">
    <property type="entry name" value="Translation factors"/>
    <property type="match status" value="2"/>
</dbReference>
<comment type="similarity">
    <text evidence="2">Belongs to the TRAFAC class translation factor GTPase superfamily. Classic translation factor GTPase family. IF-2 subfamily.</text>
</comment>
<dbReference type="FunFam" id="2.40.30.10:FF:000008">
    <property type="entry name" value="Translation initiation factor IF-2"/>
    <property type="match status" value="1"/>
</dbReference>
<dbReference type="GO" id="GO:0005739">
    <property type="term" value="C:mitochondrion"/>
    <property type="evidence" value="ECO:0007669"/>
    <property type="project" value="UniProtKB-SubCell"/>
</dbReference>
<gene>
    <name evidence="12" type="ORF">JR316_003642</name>
</gene>
<feature type="compositionally biased region" description="Polar residues" evidence="10">
    <location>
        <begin position="12"/>
        <end position="21"/>
    </location>
</feature>
<keyword evidence="7" id="KW-0496">Mitochondrion</keyword>
<protein>
    <recommendedName>
        <fullName evidence="9">Translation initiation factor IF-2, mitochondrial</fullName>
    </recommendedName>
</protein>
<dbReference type="PROSITE" id="PS51722">
    <property type="entry name" value="G_TR_2"/>
    <property type="match status" value="1"/>
</dbReference>